<feature type="transmembrane region" description="Helical" evidence="1">
    <location>
        <begin position="6"/>
        <end position="27"/>
    </location>
</feature>
<evidence type="ECO:0000313" key="2">
    <source>
        <dbReference type="EMBL" id="QIS12344.1"/>
    </source>
</evidence>
<reference evidence="2 3" key="1">
    <citation type="journal article" date="2019" name="ACS Chem. Biol.">
        <title>Identification and Mobilization of a Cryptic Antibiotic Biosynthesis Gene Locus from a Human-Pathogenic Nocardia Isolate.</title>
        <authorList>
            <person name="Herisse M."/>
            <person name="Ishida K."/>
            <person name="Porter J.L."/>
            <person name="Howden B."/>
            <person name="Hertweck C."/>
            <person name="Stinear T.P."/>
            <person name="Pidot S.J."/>
        </authorList>
    </citation>
    <scope>NUCLEOTIDE SEQUENCE [LARGE SCALE GENOMIC DNA]</scope>
    <source>
        <strain evidence="2 3">AUSMDU00012717</strain>
    </source>
</reference>
<dbReference type="InterPro" id="IPR021214">
    <property type="entry name" value="DUF2568"/>
</dbReference>
<dbReference type="Pfam" id="PF10823">
    <property type="entry name" value="DUF2568"/>
    <property type="match status" value="1"/>
</dbReference>
<dbReference type="SUPFAM" id="SSF54826">
    <property type="entry name" value="Enolase N-terminal domain-like"/>
    <property type="match status" value="1"/>
</dbReference>
<evidence type="ECO:0000313" key="3">
    <source>
        <dbReference type="Proteomes" id="UP000503540"/>
    </source>
</evidence>
<feature type="transmembrane region" description="Helical" evidence="1">
    <location>
        <begin position="77"/>
        <end position="105"/>
    </location>
</feature>
<accession>A0A6G9YGP0</accession>
<keyword evidence="1" id="KW-0812">Transmembrane</keyword>
<organism evidence="2 3">
    <name type="scientific">Nocardia arthritidis</name>
    <dbReference type="NCBI Taxonomy" id="228602"/>
    <lineage>
        <taxon>Bacteria</taxon>
        <taxon>Bacillati</taxon>
        <taxon>Actinomycetota</taxon>
        <taxon>Actinomycetes</taxon>
        <taxon>Mycobacteriales</taxon>
        <taxon>Nocardiaceae</taxon>
        <taxon>Nocardia</taxon>
    </lineage>
</organism>
<dbReference type="KEGG" id="nah:F5544_22410"/>
<keyword evidence="1" id="KW-1133">Transmembrane helix</keyword>
<dbReference type="Proteomes" id="UP000503540">
    <property type="component" value="Chromosome"/>
</dbReference>
<protein>
    <submittedName>
        <fullName evidence="2">DUF2568 domain-containing protein</fullName>
    </submittedName>
</protein>
<dbReference type="EMBL" id="CP046172">
    <property type="protein sequence ID" value="QIS12344.1"/>
    <property type="molecule type" value="Genomic_DNA"/>
</dbReference>
<keyword evidence="1" id="KW-0472">Membrane</keyword>
<sequence length="116" mass="12145">MRVLKGANLGLMFILEVCVLAGAIGWGCTLSAPIAVRVCAAVAAPAVFIVTWSLFGAGGGRNARYPLRGTARAALEIAWFGLAALLIGLAFSPIAGLVFFALWGVNAMLRLVWRQA</sequence>
<feature type="transmembrane region" description="Helical" evidence="1">
    <location>
        <begin position="34"/>
        <end position="57"/>
    </location>
</feature>
<keyword evidence="3" id="KW-1185">Reference proteome</keyword>
<evidence type="ECO:0000256" key="1">
    <source>
        <dbReference type="SAM" id="Phobius"/>
    </source>
</evidence>
<dbReference type="InterPro" id="IPR029017">
    <property type="entry name" value="Enolase-like_N"/>
</dbReference>
<name>A0A6G9YGP0_9NOCA</name>
<gene>
    <name evidence="2" type="ORF">F5544_22410</name>
</gene>
<dbReference type="RefSeq" id="WP_167475037.1">
    <property type="nucleotide sequence ID" value="NZ_CP046172.1"/>
</dbReference>
<proteinExistence type="predicted"/>
<dbReference type="AlphaFoldDB" id="A0A6G9YGP0"/>